<feature type="domain" description="Asl1-like glycosyl hydrolase catalytic" evidence="2">
    <location>
        <begin position="105"/>
        <end position="336"/>
    </location>
</feature>
<dbReference type="InterPro" id="IPR053183">
    <property type="entry name" value="ASL1"/>
</dbReference>
<feature type="compositionally biased region" description="Gly residues" evidence="1">
    <location>
        <begin position="54"/>
        <end position="72"/>
    </location>
</feature>
<sequence>MQWLLGLAVAAACGSTPGDSDSDGDSDGSTNANPGSGSETSPGSGSETSPGSGTETGPGSGSETGPGSGSETGPGTPTSTGDEPTTDPGSSTDTEGVDRSGCKRGIAYGYHSHADMAALAPGVSWWYNWAVQPDQDVGDYASLDVEFAPMLWGGGSLDQDPPIPEGARYLLAFNEPNFGAQANLTPQEAAMLWPQVEAVADAHGLEIVSPALNYCGGDCNKTDPFEWFDEFFAACQGCRVDHLAVHWYACTGDALTWYIGEMKKYGLPIWLTEFSCLDAEDKSVEVQKQYMQAALEYLEAEPQVARYAWFTGRWDATPSIDLLGESGQLTELGQQYVSAPASCP</sequence>
<evidence type="ECO:0000256" key="1">
    <source>
        <dbReference type="SAM" id="MobiDB-lite"/>
    </source>
</evidence>
<feature type="compositionally biased region" description="Low complexity" evidence="1">
    <location>
        <begin position="27"/>
        <end position="53"/>
    </location>
</feature>
<protein>
    <submittedName>
        <fullName evidence="3">Glycoside hydrolase family protein</fullName>
    </submittedName>
</protein>
<keyword evidence="4" id="KW-1185">Reference proteome</keyword>
<dbReference type="Proteomes" id="UP001164459">
    <property type="component" value="Chromosome"/>
</dbReference>
<keyword evidence="3" id="KW-0378">Hydrolase</keyword>
<evidence type="ECO:0000259" key="2">
    <source>
        <dbReference type="Pfam" id="PF11790"/>
    </source>
</evidence>
<dbReference type="PANTHER" id="PTHR34154">
    <property type="entry name" value="ALKALI-SENSITIVE LINKAGE PROTEIN 1"/>
    <property type="match status" value="1"/>
</dbReference>
<accession>A0ABY7GU76</accession>
<evidence type="ECO:0000313" key="4">
    <source>
        <dbReference type="Proteomes" id="UP001164459"/>
    </source>
</evidence>
<proteinExistence type="predicted"/>
<dbReference type="InterPro" id="IPR017853">
    <property type="entry name" value="GH"/>
</dbReference>
<dbReference type="SUPFAM" id="SSF51445">
    <property type="entry name" value="(Trans)glycosidases"/>
    <property type="match status" value="1"/>
</dbReference>
<gene>
    <name evidence="3" type="ORF">O0S08_30275</name>
</gene>
<dbReference type="PANTHER" id="PTHR34154:SF3">
    <property type="entry name" value="ALKALI-SENSITIVE LINKAGE PROTEIN 1"/>
    <property type="match status" value="1"/>
</dbReference>
<dbReference type="RefSeq" id="WP_269032823.1">
    <property type="nucleotide sequence ID" value="NZ_CP114040.1"/>
</dbReference>
<dbReference type="Gene3D" id="3.20.20.80">
    <property type="entry name" value="Glycosidases"/>
    <property type="match status" value="1"/>
</dbReference>
<evidence type="ECO:0000313" key="3">
    <source>
        <dbReference type="EMBL" id="WAS90496.1"/>
    </source>
</evidence>
<dbReference type="EMBL" id="CP114040">
    <property type="protein sequence ID" value="WAS90496.1"/>
    <property type="molecule type" value="Genomic_DNA"/>
</dbReference>
<dbReference type="GO" id="GO:0016787">
    <property type="term" value="F:hydrolase activity"/>
    <property type="evidence" value="ECO:0007669"/>
    <property type="project" value="UniProtKB-KW"/>
</dbReference>
<organism evidence="3 4">
    <name type="scientific">Nannocystis punicea</name>
    <dbReference type="NCBI Taxonomy" id="2995304"/>
    <lineage>
        <taxon>Bacteria</taxon>
        <taxon>Pseudomonadati</taxon>
        <taxon>Myxococcota</taxon>
        <taxon>Polyangia</taxon>
        <taxon>Nannocystales</taxon>
        <taxon>Nannocystaceae</taxon>
        <taxon>Nannocystis</taxon>
    </lineage>
</organism>
<dbReference type="Pfam" id="PF11790">
    <property type="entry name" value="Glyco_hydro_cc"/>
    <property type="match status" value="1"/>
</dbReference>
<feature type="compositionally biased region" description="Low complexity" evidence="1">
    <location>
        <begin position="73"/>
        <end position="89"/>
    </location>
</feature>
<reference evidence="3" key="1">
    <citation type="submission" date="2022-11" db="EMBL/GenBank/DDBJ databases">
        <title>Minimal conservation of predation-associated metabolite biosynthetic gene clusters underscores biosynthetic potential of Myxococcota including descriptions for ten novel species: Archangium lansinium sp. nov., Myxococcus landrumus sp. nov., Nannocystis bai.</title>
        <authorList>
            <person name="Ahearne A."/>
            <person name="Stevens C."/>
            <person name="Dowd S."/>
        </authorList>
    </citation>
    <scope>NUCLEOTIDE SEQUENCE</scope>
    <source>
        <strain evidence="3">Fl3</strain>
    </source>
</reference>
<name>A0ABY7GU76_9BACT</name>
<feature type="region of interest" description="Disordered" evidence="1">
    <location>
        <begin position="12"/>
        <end position="100"/>
    </location>
</feature>
<dbReference type="InterPro" id="IPR024655">
    <property type="entry name" value="Asl1_glyco_hydro_catalytic"/>
</dbReference>